<name>A0A403T8N3_SALER</name>
<protein>
    <submittedName>
        <fullName evidence="1">Uncharacterized protein</fullName>
    </submittedName>
</protein>
<comment type="caution">
    <text evidence="1">The sequence shown here is derived from an EMBL/GenBank/DDBJ whole genome shotgun (WGS) entry which is preliminary data.</text>
</comment>
<gene>
    <name evidence="1" type="ORF">D9O31_27820</name>
</gene>
<dbReference type="EMBL" id="RWAH01000084">
    <property type="protein sequence ID" value="MMS80161.1"/>
    <property type="molecule type" value="Genomic_DNA"/>
</dbReference>
<accession>A0A403T8N3</accession>
<dbReference type="Proteomes" id="UP000839526">
    <property type="component" value="Unassembled WGS sequence"/>
</dbReference>
<organism evidence="1">
    <name type="scientific">Salmonella enterica</name>
    <name type="common">Salmonella choleraesuis</name>
    <dbReference type="NCBI Taxonomy" id="28901"/>
    <lineage>
        <taxon>Bacteria</taxon>
        <taxon>Pseudomonadati</taxon>
        <taxon>Pseudomonadota</taxon>
        <taxon>Gammaproteobacteria</taxon>
        <taxon>Enterobacterales</taxon>
        <taxon>Enterobacteriaceae</taxon>
        <taxon>Salmonella</taxon>
    </lineage>
</organism>
<sequence>MTEEQFYREVELRADYLRACILQMDVSAWCRKTGNQEVLWQICRDTVAFMLPPSEGLSQEWRREAWAHLERAYPEALKQLVSLSGGNVLGRQAARGELHVGAVLHSLLKEWLKEYGGQERGGG</sequence>
<evidence type="ECO:0000313" key="1">
    <source>
        <dbReference type="EMBL" id="MMS80161.1"/>
    </source>
</evidence>
<proteinExistence type="predicted"/>
<reference evidence="1" key="1">
    <citation type="submission" date="2018-10" db="EMBL/GenBank/DDBJ databases">
        <authorList>
            <consortium name="PulseNet: The National Subtyping Network for Foodborne Disease Surveillance"/>
            <person name="Tarr C.L."/>
            <person name="Trees E."/>
            <person name="Katz L.S."/>
            <person name="Carleton-Romer H.A."/>
            <person name="Stroika S."/>
            <person name="Kucerova Z."/>
            <person name="Roache K.F."/>
            <person name="Sabol A.L."/>
            <person name="Besser J."/>
            <person name="Gerner-Smidt P."/>
        </authorList>
    </citation>
    <scope>NUCLEOTIDE SEQUENCE [LARGE SCALE GENOMIC DNA]</scope>
    <source>
        <strain evidence="1">PNUSAS052121</strain>
    </source>
</reference>
<dbReference type="AlphaFoldDB" id="A0A403T8N3"/>